<reference evidence="2" key="1">
    <citation type="submission" date="2021-02" db="EMBL/GenBank/DDBJ databases">
        <authorList>
            <person name="Dougan E. K."/>
            <person name="Rhodes N."/>
            <person name="Thang M."/>
            <person name="Chan C."/>
        </authorList>
    </citation>
    <scope>NUCLEOTIDE SEQUENCE</scope>
</reference>
<keyword evidence="3" id="KW-1185">Reference proteome</keyword>
<keyword evidence="1" id="KW-1133">Transmembrane helix</keyword>
<evidence type="ECO:0000313" key="3">
    <source>
        <dbReference type="Proteomes" id="UP000654075"/>
    </source>
</evidence>
<evidence type="ECO:0000313" key="2">
    <source>
        <dbReference type="EMBL" id="CAE8643530.1"/>
    </source>
</evidence>
<sequence length="122" mass="13393">MVRQPYFSRYASPTSNNHHKAQALRQSLPSANSSVCFLAPLPYLVLMLIIVVDVLFVVLVLILVIVLVLLVFVLVLVVFVLVLAVFVAVVLVLILIIVLIVEVVESAFSTSSGFLATSRMRL</sequence>
<protein>
    <submittedName>
        <fullName evidence="2">Uncharacterized protein</fullName>
    </submittedName>
</protein>
<keyword evidence="1" id="KW-0472">Membrane</keyword>
<organism evidence="2 3">
    <name type="scientific">Polarella glacialis</name>
    <name type="common">Dinoflagellate</name>
    <dbReference type="NCBI Taxonomy" id="89957"/>
    <lineage>
        <taxon>Eukaryota</taxon>
        <taxon>Sar</taxon>
        <taxon>Alveolata</taxon>
        <taxon>Dinophyceae</taxon>
        <taxon>Suessiales</taxon>
        <taxon>Suessiaceae</taxon>
        <taxon>Polarella</taxon>
    </lineage>
</organism>
<dbReference type="AlphaFoldDB" id="A0A813I1F1"/>
<name>A0A813I1F1_POLGL</name>
<comment type="caution">
    <text evidence="2">The sequence shown here is derived from an EMBL/GenBank/DDBJ whole genome shotgun (WGS) entry which is preliminary data.</text>
</comment>
<dbReference type="EMBL" id="CAJNNV010033384">
    <property type="protein sequence ID" value="CAE8643530.1"/>
    <property type="molecule type" value="Genomic_DNA"/>
</dbReference>
<gene>
    <name evidence="2" type="ORF">PGLA1383_LOCUS57856</name>
</gene>
<feature type="transmembrane region" description="Helical" evidence="1">
    <location>
        <begin position="76"/>
        <end position="101"/>
    </location>
</feature>
<keyword evidence="1" id="KW-0812">Transmembrane</keyword>
<accession>A0A813I1F1</accession>
<evidence type="ECO:0000256" key="1">
    <source>
        <dbReference type="SAM" id="Phobius"/>
    </source>
</evidence>
<proteinExistence type="predicted"/>
<dbReference type="Proteomes" id="UP000654075">
    <property type="component" value="Unassembled WGS sequence"/>
</dbReference>
<feature type="transmembrane region" description="Helical" evidence="1">
    <location>
        <begin position="43"/>
        <end position="70"/>
    </location>
</feature>